<evidence type="ECO:0000256" key="2">
    <source>
        <dbReference type="ARBA" id="ARBA00023125"/>
    </source>
</evidence>
<dbReference type="Proteomes" id="UP001597511">
    <property type="component" value="Unassembled WGS sequence"/>
</dbReference>
<sequence length="148" mass="16929">MEKSIINNIRVFNRYYTNLIGLLDQGYLETEYTLTEARILFEISPKGKIDTSEIIDALLIDKSYLSRVLKKFEKRNLITKSKSGKDARASQISLTEEGKNELEILNTLANKKLEGLLKDLPSTDKKQLVQHMNSIIKILNKNSADKKL</sequence>
<comment type="caution">
    <text evidence="5">The sequence shown here is derived from an EMBL/GenBank/DDBJ whole genome shotgun (WGS) entry which is preliminary data.</text>
</comment>
<proteinExistence type="predicted"/>
<dbReference type="RefSeq" id="WP_386097476.1">
    <property type="nucleotide sequence ID" value="NZ_JBHUOZ010000002.1"/>
</dbReference>
<evidence type="ECO:0000256" key="3">
    <source>
        <dbReference type="ARBA" id="ARBA00023163"/>
    </source>
</evidence>
<dbReference type="Gene3D" id="1.10.10.10">
    <property type="entry name" value="Winged helix-like DNA-binding domain superfamily/Winged helix DNA-binding domain"/>
    <property type="match status" value="1"/>
</dbReference>
<evidence type="ECO:0000313" key="5">
    <source>
        <dbReference type="EMBL" id="MFD2919844.1"/>
    </source>
</evidence>
<dbReference type="InterPro" id="IPR036390">
    <property type="entry name" value="WH_DNA-bd_sf"/>
</dbReference>
<dbReference type="PRINTS" id="PR00598">
    <property type="entry name" value="HTHMARR"/>
</dbReference>
<dbReference type="Pfam" id="PF01047">
    <property type="entry name" value="MarR"/>
    <property type="match status" value="1"/>
</dbReference>
<dbReference type="InterPro" id="IPR036388">
    <property type="entry name" value="WH-like_DNA-bd_sf"/>
</dbReference>
<dbReference type="EMBL" id="JBHUOZ010000002">
    <property type="protein sequence ID" value="MFD2919844.1"/>
    <property type="molecule type" value="Genomic_DNA"/>
</dbReference>
<protein>
    <submittedName>
        <fullName evidence="5">MarR family winged helix-turn-helix transcriptional regulator</fullName>
    </submittedName>
</protein>
<dbReference type="InterPro" id="IPR000835">
    <property type="entry name" value="HTH_MarR-typ"/>
</dbReference>
<dbReference type="SMART" id="SM00347">
    <property type="entry name" value="HTH_MARR"/>
    <property type="match status" value="1"/>
</dbReference>
<name>A0ABW6A3E1_9BACT</name>
<keyword evidence="1" id="KW-0805">Transcription regulation</keyword>
<reference evidence="6" key="1">
    <citation type="journal article" date="2019" name="Int. J. Syst. Evol. Microbiol.">
        <title>The Global Catalogue of Microorganisms (GCM) 10K type strain sequencing project: providing services to taxonomists for standard genome sequencing and annotation.</title>
        <authorList>
            <consortium name="The Broad Institute Genomics Platform"/>
            <consortium name="The Broad Institute Genome Sequencing Center for Infectious Disease"/>
            <person name="Wu L."/>
            <person name="Ma J."/>
        </authorList>
    </citation>
    <scope>NUCLEOTIDE SEQUENCE [LARGE SCALE GENOMIC DNA]</scope>
    <source>
        <strain evidence="6">KCTC 23299</strain>
    </source>
</reference>
<gene>
    <name evidence="5" type="ORF">ACFS6H_09015</name>
</gene>
<evidence type="ECO:0000256" key="1">
    <source>
        <dbReference type="ARBA" id="ARBA00023015"/>
    </source>
</evidence>
<evidence type="ECO:0000313" key="6">
    <source>
        <dbReference type="Proteomes" id="UP001597511"/>
    </source>
</evidence>
<feature type="domain" description="HTH marR-type" evidence="4">
    <location>
        <begin position="2"/>
        <end position="137"/>
    </location>
</feature>
<keyword evidence="2" id="KW-0238">DNA-binding</keyword>
<organism evidence="5 6">
    <name type="scientific">Terrimonas rubra</name>
    <dbReference type="NCBI Taxonomy" id="1035890"/>
    <lineage>
        <taxon>Bacteria</taxon>
        <taxon>Pseudomonadati</taxon>
        <taxon>Bacteroidota</taxon>
        <taxon>Chitinophagia</taxon>
        <taxon>Chitinophagales</taxon>
        <taxon>Chitinophagaceae</taxon>
        <taxon>Terrimonas</taxon>
    </lineage>
</organism>
<evidence type="ECO:0000259" key="4">
    <source>
        <dbReference type="PROSITE" id="PS50995"/>
    </source>
</evidence>
<accession>A0ABW6A3E1</accession>
<dbReference type="SUPFAM" id="SSF46785">
    <property type="entry name" value="Winged helix' DNA-binding domain"/>
    <property type="match status" value="1"/>
</dbReference>
<keyword evidence="3" id="KW-0804">Transcription</keyword>
<dbReference type="PANTHER" id="PTHR42756">
    <property type="entry name" value="TRANSCRIPTIONAL REGULATOR, MARR"/>
    <property type="match status" value="1"/>
</dbReference>
<keyword evidence="6" id="KW-1185">Reference proteome</keyword>
<dbReference type="PANTHER" id="PTHR42756:SF1">
    <property type="entry name" value="TRANSCRIPTIONAL REPRESSOR OF EMRAB OPERON"/>
    <property type="match status" value="1"/>
</dbReference>
<dbReference type="PROSITE" id="PS50995">
    <property type="entry name" value="HTH_MARR_2"/>
    <property type="match status" value="1"/>
</dbReference>